<sequence length="167" mass="19998">MKIPIYSKLKAKLESKGLDSTTSGQITWFVVSGLIALCFALWPTLYLCGNSFDNFIYSSKWYMYLLFYISILLFFTAIFWLICLSFYKFFFLIHIFFCIFTYIFATFLEEFYSQLIMMNILLIVIWLFFVKMSFKFQFLFLMIYFCFEFVILIGFIPFALFYGGVSK</sequence>
<feature type="transmembrane region" description="Helical" evidence="1">
    <location>
        <begin position="21"/>
        <end position="42"/>
    </location>
</feature>
<feature type="transmembrane region" description="Helical" evidence="1">
    <location>
        <begin position="141"/>
        <end position="162"/>
    </location>
</feature>
<evidence type="ECO:0008006" key="6">
    <source>
        <dbReference type="Google" id="ProtNLM"/>
    </source>
</evidence>
<keyword evidence="5" id="KW-1185">Reference proteome</keyword>
<evidence type="ECO:0000313" key="2">
    <source>
        <dbReference type="EMBL" id="TNB54807.1"/>
    </source>
</evidence>
<evidence type="ECO:0000313" key="3">
    <source>
        <dbReference type="EMBL" id="TXK61096.1"/>
    </source>
</evidence>
<protein>
    <recommendedName>
        <fullName evidence="6">Yip1 domain-containing protein</fullName>
    </recommendedName>
</protein>
<evidence type="ECO:0000256" key="1">
    <source>
        <dbReference type="SAM" id="Phobius"/>
    </source>
</evidence>
<keyword evidence="1" id="KW-0472">Membrane</keyword>
<dbReference type="Proteomes" id="UP000306813">
    <property type="component" value="Unassembled WGS sequence"/>
</dbReference>
<proteinExistence type="predicted"/>
<dbReference type="EMBL" id="VRMA01000001">
    <property type="protein sequence ID" value="TXK61096.1"/>
    <property type="molecule type" value="Genomic_DNA"/>
</dbReference>
<comment type="caution">
    <text evidence="2">The sequence shown here is derived from an EMBL/GenBank/DDBJ whole genome shotgun (WGS) entry which is preliminary data.</text>
</comment>
<feature type="transmembrane region" description="Helical" evidence="1">
    <location>
        <begin position="111"/>
        <end position="129"/>
    </location>
</feature>
<accession>A0AAX2UH19</accession>
<feature type="transmembrane region" description="Helical" evidence="1">
    <location>
        <begin position="62"/>
        <end position="82"/>
    </location>
</feature>
<evidence type="ECO:0000313" key="4">
    <source>
        <dbReference type="Proteomes" id="UP000306813"/>
    </source>
</evidence>
<evidence type="ECO:0000313" key="5">
    <source>
        <dbReference type="Proteomes" id="UP000321317"/>
    </source>
</evidence>
<reference evidence="2 4" key="1">
    <citation type="submission" date="2019-05" db="EMBL/GenBank/DDBJ databases">
        <title>Draft genomes of eight strains of Campylobacter helveticus isolated from cats and a dog in New Zealand.</title>
        <authorList>
            <person name="Bojanic K."/>
            <person name="Midwinter A.C."/>
            <person name="Biggs P.J."/>
            <person name="Acke E."/>
            <person name="Cornelius A.J."/>
            <person name="Marshall J.C."/>
        </authorList>
    </citation>
    <scope>NUCLEOTIDE SEQUENCE [LARGE SCALE GENOMIC DNA]</scope>
    <source>
        <strain evidence="2 4">ACP123b</strain>
    </source>
</reference>
<organism evidence="2 4">
    <name type="scientific">Campylobacter helveticus</name>
    <dbReference type="NCBI Taxonomy" id="28898"/>
    <lineage>
        <taxon>Bacteria</taxon>
        <taxon>Pseudomonadati</taxon>
        <taxon>Campylobacterota</taxon>
        <taxon>Epsilonproteobacteria</taxon>
        <taxon>Campylobacterales</taxon>
        <taxon>Campylobacteraceae</taxon>
        <taxon>Campylobacter</taxon>
    </lineage>
</organism>
<dbReference type="AlphaFoldDB" id="A0AAX2UH19"/>
<dbReference type="Proteomes" id="UP000321317">
    <property type="component" value="Unassembled WGS sequence"/>
</dbReference>
<dbReference type="KEGG" id="chv:CHELV3228_0721"/>
<reference evidence="3 5" key="2">
    <citation type="submission" date="2019-08" db="EMBL/GenBank/DDBJ databases">
        <title>Rapid identification of Enteric Bacteria from Whole Genome Sequences (WGS) using Average Nucleotide Identity (ANI).</title>
        <authorList>
            <person name="Lane C."/>
        </authorList>
    </citation>
    <scope>NUCLEOTIDE SEQUENCE [LARGE SCALE GENOMIC DNA]</scope>
    <source>
        <strain evidence="3 5">D4984</strain>
    </source>
</reference>
<dbReference type="EMBL" id="VDBS01000106">
    <property type="protein sequence ID" value="TNB54807.1"/>
    <property type="molecule type" value="Genomic_DNA"/>
</dbReference>
<gene>
    <name evidence="2" type="ORF">FDW42_10005</name>
    <name evidence="3" type="ORF">FVD16_00015</name>
</gene>
<name>A0AAX2UH19_9BACT</name>
<keyword evidence="1" id="KW-0812">Transmembrane</keyword>
<feature type="transmembrane region" description="Helical" evidence="1">
    <location>
        <begin position="89"/>
        <end position="105"/>
    </location>
</feature>
<keyword evidence="1" id="KW-1133">Transmembrane helix</keyword>